<dbReference type="EMBL" id="QYRT01000013">
    <property type="protein sequence ID" value="TIH37117.1"/>
    <property type="molecule type" value="Genomic_DNA"/>
</dbReference>
<accession>A0A4T2BZN4</accession>
<protein>
    <submittedName>
        <fullName evidence="2">ATP-dependent DNA ligase</fullName>
    </submittedName>
</protein>
<name>A0A4T2BZN4_9MICO</name>
<organism evidence="2 3">
    <name type="scientific">Subtercola vilae</name>
    <dbReference type="NCBI Taxonomy" id="2056433"/>
    <lineage>
        <taxon>Bacteria</taxon>
        <taxon>Bacillati</taxon>
        <taxon>Actinomycetota</taxon>
        <taxon>Actinomycetes</taxon>
        <taxon>Micrococcales</taxon>
        <taxon>Microbacteriaceae</taxon>
        <taxon>Subtercola</taxon>
    </lineage>
</organism>
<dbReference type="Pfam" id="PF25355">
    <property type="entry name" value="DUF7882"/>
    <property type="match status" value="1"/>
</dbReference>
<comment type="caution">
    <text evidence="2">The sequence shown here is derived from an EMBL/GenBank/DDBJ whole genome shotgun (WGS) entry which is preliminary data.</text>
</comment>
<dbReference type="AlphaFoldDB" id="A0A4T2BZN4"/>
<dbReference type="Proteomes" id="UP000306192">
    <property type="component" value="Unassembled WGS sequence"/>
</dbReference>
<evidence type="ECO:0000313" key="3">
    <source>
        <dbReference type="Proteomes" id="UP000306192"/>
    </source>
</evidence>
<sequence>MGMLTYGSPGTDLHFDDRLLAHLQAVITAKLRRDEKFGFTCSAGDGGGYVSVWVHPAIPLVFRFDGAERPTLNRAWIEALMQSANSGGGLSAVAEPA</sequence>
<gene>
    <name evidence="2" type="ORF">D4765_08860</name>
</gene>
<keyword evidence="2" id="KW-0436">Ligase</keyword>
<keyword evidence="3" id="KW-1185">Reference proteome</keyword>
<dbReference type="OrthoDB" id="5123855at2"/>
<evidence type="ECO:0000259" key="1">
    <source>
        <dbReference type="Pfam" id="PF25355"/>
    </source>
</evidence>
<reference evidence="2 3" key="1">
    <citation type="journal article" date="2019" name="Microorganisms">
        <title>Systematic Affiliation and Genome Analysis of Subtercola vilae DB165(T) with Particular Emphasis on Cold Adaptation of an Isolate from a High-Altitude Cold Volcano Lake.</title>
        <authorList>
            <person name="Villalobos A.S."/>
            <person name="Wiese J."/>
            <person name="Imhoff J.F."/>
            <person name="Dorador C."/>
            <person name="Keller A."/>
            <person name="Hentschel U."/>
        </authorList>
    </citation>
    <scope>NUCLEOTIDE SEQUENCE [LARGE SCALE GENOMIC DNA]</scope>
    <source>
        <strain evidence="2 3">DB165</strain>
    </source>
</reference>
<evidence type="ECO:0000313" key="2">
    <source>
        <dbReference type="EMBL" id="TIH37117.1"/>
    </source>
</evidence>
<dbReference type="InterPro" id="IPR057204">
    <property type="entry name" value="DUF7882"/>
</dbReference>
<dbReference type="RefSeq" id="WP_136641929.1">
    <property type="nucleotide sequence ID" value="NZ_QYRT01000013.1"/>
</dbReference>
<proteinExistence type="predicted"/>
<dbReference type="GO" id="GO:0016874">
    <property type="term" value="F:ligase activity"/>
    <property type="evidence" value="ECO:0007669"/>
    <property type="project" value="UniProtKB-KW"/>
</dbReference>
<feature type="domain" description="DUF7882" evidence="1">
    <location>
        <begin position="1"/>
        <end position="95"/>
    </location>
</feature>